<dbReference type="PROSITE" id="PS50271">
    <property type="entry name" value="ZF_UBP"/>
    <property type="match status" value="1"/>
</dbReference>
<keyword evidence="13" id="KW-0378">Hydrolase</keyword>
<evidence type="ECO:0000256" key="13">
    <source>
        <dbReference type="RuleBase" id="RU366025"/>
    </source>
</evidence>
<feature type="compositionally biased region" description="Acidic residues" evidence="14">
    <location>
        <begin position="308"/>
        <end position="320"/>
    </location>
</feature>
<dbReference type="Gene3D" id="3.90.70.10">
    <property type="entry name" value="Cysteine proteinases"/>
    <property type="match status" value="1"/>
</dbReference>
<dbReference type="InterPro" id="IPR018200">
    <property type="entry name" value="USP_CS"/>
</dbReference>
<evidence type="ECO:0000256" key="5">
    <source>
        <dbReference type="ARBA" id="ARBA00022490"/>
    </source>
</evidence>
<dbReference type="CDD" id="cd02674">
    <property type="entry name" value="Peptidase_C19R"/>
    <property type="match status" value="1"/>
</dbReference>
<dbReference type="PROSITE" id="PS00972">
    <property type="entry name" value="USP_1"/>
    <property type="match status" value="1"/>
</dbReference>
<dbReference type="SUPFAM" id="SSF143791">
    <property type="entry name" value="DUSP-like"/>
    <property type="match status" value="1"/>
</dbReference>
<evidence type="ECO:0000256" key="8">
    <source>
        <dbReference type="ARBA" id="ARBA00022737"/>
    </source>
</evidence>
<dbReference type="SUPFAM" id="SSF57850">
    <property type="entry name" value="RING/U-box"/>
    <property type="match status" value="1"/>
</dbReference>
<feature type="region of interest" description="Disordered" evidence="14">
    <location>
        <begin position="293"/>
        <end position="347"/>
    </location>
</feature>
<keyword evidence="13" id="KW-0645">Protease</keyword>
<dbReference type="PROSITE" id="PS51283">
    <property type="entry name" value="DUSP"/>
    <property type="match status" value="1"/>
</dbReference>
<reference evidence="18 19" key="1">
    <citation type="submission" date="2024-08" db="EMBL/GenBank/DDBJ databases">
        <authorList>
            <person name="Cucini C."/>
            <person name="Frati F."/>
        </authorList>
    </citation>
    <scope>NUCLEOTIDE SEQUENCE [LARGE SCALE GENOMIC DNA]</scope>
</reference>
<dbReference type="InterPro" id="IPR001607">
    <property type="entry name" value="Znf_UBP"/>
</dbReference>
<evidence type="ECO:0000256" key="14">
    <source>
        <dbReference type="SAM" id="MobiDB-lite"/>
    </source>
</evidence>
<dbReference type="InterPro" id="IPR006615">
    <property type="entry name" value="Pept_C19_DUSP"/>
</dbReference>
<keyword evidence="11" id="KW-0206">Cytoskeleton</keyword>
<feature type="region of interest" description="Disordered" evidence="14">
    <location>
        <begin position="22"/>
        <end position="82"/>
    </location>
</feature>
<feature type="compositionally biased region" description="Basic and acidic residues" evidence="14">
    <location>
        <begin position="29"/>
        <end position="44"/>
    </location>
</feature>
<evidence type="ECO:0000256" key="10">
    <source>
        <dbReference type="ARBA" id="ARBA00022833"/>
    </source>
</evidence>
<dbReference type="Gene3D" id="3.30.40.10">
    <property type="entry name" value="Zinc/RING finger domain, C3HC4 (zinc finger)"/>
    <property type="match status" value="1"/>
</dbReference>
<dbReference type="PROSITE" id="PS50235">
    <property type="entry name" value="USP_3"/>
    <property type="match status" value="1"/>
</dbReference>
<keyword evidence="9 12" id="KW-0863">Zinc-finger</keyword>
<feature type="domain" description="DUSP" evidence="17">
    <location>
        <begin position="591"/>
        <end position="689"/>
    </location>
</feature>
<gene>
    <name evidence="18" type="ORF">ODALV1_LOCUS5431</name>
</gene>
<keyword evidence="8" id="KW-0677">Repeat</keyword>
<dbReference type="InterPro" id="IPR013083">
    <property type="entry name" value="Znf_RING/FYVE/PHD"/>
</dbReference>
<dbReference type="PROSITE" id="PS00973">
    <property type="entry name" value="USP_2"/>
    <property type="match status" value="1"/>
</dbReference>
<dbReference type="InterPro" id="IPR028889">
    <property type="entry name" value="USP"/>
</dbReference>
<evidence type="ECO:0000256" key="1">
    <source>
        <dbReference type="ARBA" id="ARBA00000707"/>
    </source>
</evidence>
<dbReference type="InterPro" id="IPR050185">
    <property type="entry name" value="Ub_carboxyl-term_hydrolase"/>
</dbReference>
<dbReference type="InterPro" id="IPR038765">
    <property type="entry name" value="Papain-like_cys_pep_sf"/>
</dbReference>
<keyword evidence="10" id="KW-0862">Zinc</keyword>
<dbReference type="SUPFAM" id="SSF54001">
    <property type="entry name" value="Cysteine proteinases"/>
    <property type="match status" value="1"/>
</dbReference>
<dbReference type="Pfam" id="PF00443">
    <property type="entry name" value="UCH"/>
    <property type="match status" value="1"/>
</dbReference>
<keyword evidence="13" id="KW-0788">Thiol protease</keyword>
<feature type="compositionally biased region" description="Basic and acidic residues" evidence="14">
    <location>
        <begin position="297"/>
        <end position="307"/>
    </location>
</feature>
<proteinExistence type="inferred from homology"/>
<dbReference type="InterPro" id="IPR035927">
    <property type="entry name" value="DUSP-like_sf"/>
</dbReference>
<dbReference type="Pfam" id="PF02148">
    <property type="entry name" value="zf-UBP"/>
    <property type="match status" value="1"/>
</dbReference>
<dbReference type="EC" id="3.4.19.12" evidence="13"/>
<keyword evidence="6" id="KW-0254">Endocytosis</keyword>
<dbReference type="EMBL" id="CAXLJM020000016">
    <property type="protein sequence ID" value="CAL8083251.1"/>
    <property type="molecule type" value="Genomic_DNA"/>
</dbReference>
<comment type="similarity">
    <text evidence="4">Belongs to the peptidase C19 family. USP20/USP33 subfamily.</text>
</comment>
<keyword evidence="13" id="KW-0833">Ubl conjugation pathway</keyword>
<dbReference type="Pfam" id="PF06337">
    <property type="entry name" value="DUSP"/>
    <property type="match status" value="1"/>
</dbReference>
<comment type="caution">
    <text evidence="18">The sequence shown here is derived from an EMBL/GenBank/DDBJ whole genome shotgun (WGS) entry which is preliminary data.</text>
</comment>
<evidence type="ECO:0000259" key="15">
    <source>
        <dbReference type="PROSITE" id="PS50235"/>
    </source>
</evidence>
<protein>
    <recommendedName>
        <fullName evidence="13">Ubiquitin carboxyl-terminal hydrolase</fullName>
        <ecNumber evidence="13">3.4.19.12</ecNumber>
    </recommendedName>
</protein>
<feature type="compositionally biased region" description="Polar residues" evidence="14">
    <location>
        <begin position="325"/>
        <end position="347"/>
    </location>
</feature>
<feature type="compositionally biased region" description="Polar residues" evidence="14">
    <location>
        <begin position="51"/>
        <end position="68"/>
    </location>
</feature>
<name>A0ABP1PYZ7_9HEXA</name>
<evidence type="ECO:0000313" key="19">
    <source>
        <dbReference type="Proteomes" id="UP001642540"/>
    </source>
</evidence>
<feature type="domain" description="USP" evidence="15">
    <location>
        <begin position="183"/>
        <end position="588"/>
    </location>
</feature>
<evidence type="ECO:0000259" key="16">
    <source>
        <dbReference type="PROSITE" id="PS50271"/>
    </source>
</evidence>
<evidence type="ECO:0000313" key="18">
    <source>
        <dbReference type="EMBL" id="CAL8083251.1"/>
    </source>
</evidence>
<evidence type="ECO:0000259" key="17">
    <source>
        <dbReference type="PROSITE" id="PS51283"/>
    </source>
</evidence>
<evidence type="ECO:0000256" key="12">
    <source>
        <dbReference type="PROSITE-ProRule" id="PRU00502"/>
    </source>
</evidence>
<dbReference type="InterPro" id="IPR001394">
    <property type="entry name" value="Peptidase_C19_UCH"/>
</dbReference>
<keyword evidence="7" id="KW-0479">Metal-binding</keyword>
<comment type="catalytic activity">
    <reaction evidence="1 13">
        <text>Thiol-dependent hydrolysis of ester, thioester, amide, peptide and isopeptide bonds formed by the C-terminal Gly of ubiquitin (a 76-residue protein attached to proteins as an intracellular targeting signal).</text>
        <dbReference type="EC" id="3.4.19.12"/>
    </reaction>
</comment>
<evidence type="ECO:0000256" key="3">
    <source>
        <dbReference type="ARBA" id="ARBA00004556"/>
    </source>
</evidence>
<evidence type="ECO:0000256" key="6">
    <source>
        <dbReference type="ARBA" id="ARBA00022583"/>
    </source>
</evidence>
<organism evidence="18 19">
    <name type="scientific">Orchesella dallaii</name>
    <dbReference type="NCBI Taxonomy" id="48710"/>
    <lineage>
        <taxon>Eukaryota</taxon>
        <taxon>Metazoa</taxon>
        <taxon>Ecdysozoa</taxon>
        <taxon>Arthropoda</taxon>
        <taxon>Hexapoda</taxon>
        <taxon>Collembola</taxon>
        <taxon>Entomobryomorpha</taxon>
        <taxon>Entomobryoidea</taxon>
        <taxon>Orchesellidae</taxon>
        <taxon>Orchesellinae</taxon>
        <taxon>Orchesella</taxon>
    </lineage>
</organism>
<accession>A0ABP1PYZ7</accession>
<dbReference type="PANTHER" id="PTHR21646:SF86">
    <property type="entry name" value="UBIQUITIN CARBOXYL-TERMINAL HYDROLASE"/>
    <property type="match status" value="1"/>
</dbReference>
<dbReference type="Proteomes" id="UP001642540">
    <property type="component" value="Unassembled WGS sequence"/>
</dbReference>
<evidence type="ECO:0000256" key="7">
    <source>
        <dbReference type="ARBA" id="ARBA00022723"/>
    </source>
</evidence>
<evidence type="ECO:0000256" key="4">
    <source>
        <dbReference type="ARBA" id="ARBA00008269"/>
    </source>
</evidence>
<dbReference type="PANTHER" id="PTHR21646">
    <property type="entry name" value="UBIQUITIN CARBOXYL-TERMINAL HYDROLASE"/>
    <property type="match status" value="1"/>
</dbReference>
<evidence type="ECO:0000256" key="11">
    <source>
        <dbReference type="ARBA" id="ARBA00023212"/>
    </source>
</evidence>
<evidence type="ECO:0000256" key="2">
    <source>
        <dbReference type="ARBA" id="ARBA00004300"/>
    </source>
</evidence>
<sequence>MAMADTDCTLFCPHLSFKVARTRNSSSSDSHRNGVEKNNYLKDQEDLEGNTGITSNVNNESDASTFESSENDDKGGTEEASTESHISCHDCNELGADNPPRSPRYLWRCLEPKCKLLLCGKQVADHSQSHCQDYPSHVLQENAASKRIWCNECNHEVFPDHRNRRTAPGIWTPGYRIEEEIPRGLYNIGNTCFMNAALQCMLAVTPLTSYMLGQCSNLQVGKNVALSYLWLLSEMWSDDPYKYQKGVMPSRLLHSVRATHPIFRGFQQHDTQEFLRLFMDTLADETRVPHFVFDETEEKKEDVRDSEDGGSSDSETESFETCDSGNASEETMSTDVQNGEGSSTSNNPLRDVKVALKSIVSGIFDGQIESSAQCLSCKQVSSRIEVFQDLSLPIPTREELIAIKKYEKFEQDDFRRSVGWFEWIWDWMKSFMWGPAPTLEDCFAAFFSSDELKGKNMYSCEKCKKLRNGVKRCSLYRLPEVLCVHLKRFRMYEYSGGMGFSGKISQYVQFPMDSLDLLPFLNKDCASEVTTYRLLGIICHIGSFLGGHYIAYVRRGEQWYLCDDARVVPVSAETVSQSEAYVLFYQKYAEEDEDTKQTVLRTWSQCEANPSKGAGGDGKFHILSRKWLTQFFWSEEVGPIDNSDVICPHGFIIPYEFVHLGATWVPQPVWQILMDRYGGGPSLAYNEECVVCAASWRKHLKSSSKSSASLDSSGERD</sequence>
<keyword evidence="5" id="KW-0963">Cytoplasm</keyword>
<comment type="subcellular location">
    <subcellularLocation>
        <location evidence="2">Cytoplasm</location>
        <location evidence="2">Cytoskeleton</location>
        <location evidence="2">Microtubule organizing center</location>
        <location evidence="2">Centrosome</location>
    </subcellularLocation>
    <subcellularLocation>
        <location evidence="3">Cytoplasm</location>
        <location evidence="3">Perinuclear region</location>
    </subcellularLocation>
</comment>
<feature type="domain" description="UBP-type" evidence="16">
    <location>
        <begin position="67"/>
        <end position="177"/>
    </location>
</feature>
<keyword evidence="19" id="KW-1185">Reference proteome</keyword>
<evidence type="ECO:0000256" key="9">
    <source>
        <dbReference type="ARBA" id="ARBA00022771"/>
    </source>
</evidence>